<dbReference type="InterPro" id="IPR035093">
    <property type="entry name" value="RelE/ParE_toxin_dom_sf"/>
</dbReference>
<keyword evidence="2" id="KW-1185">Reference proteome</keyword>
<dbReference type="OrthoDB" id="10293117at2759"/>
<organism evidence="1 2">
    <name type="scientific">Trichonephila inaurata madagascariensis</name>
    <dbReference type="NCBI Taxonomy" id="2747483"/>
    <lineage>
        <taxon>Eukaryota</taxon>
        <taxon>Metazoa</taxon>
        <taxon>Ecdysozoa</taxon>
        <taxon>Arthropoda</taxon>
        <taxon>Chelicerata</taxon>
        <taxon>Arachnida</taxon>
        <taxon>Araneae</taxon>
        <taxon>Araneomorphae</taxon>
        <taxon>Entelegynae</taxon>
        <taxon>Araneoidea</taxon>
        <taxon>Nephilidae</taxon>
        <taxon>Trichonephila</taxon>
        <taxon>Trichonephila inaurata</taxon>
    </lineage>
</organism>
<dbReference type="EMBL" id="BMAV01007378">
    <property type="protein sequence ID" value="GFY50270.1"/>
    <property type="molecule type" value="Genomic_DNA"/>
</dbReference>
<reference evidence="1" key="1">
    <citation type="submission" date="2020-08" db="EMBL/GenBank/DDBJ databases">
        <title>Multicomponent nature underlies the extraordinary mechanical properties of spider dragline silk.</title>
        <authorList>
            <person name="Kono N."/>
            <person name="Nakamura H."/>
            <person name="Mori M."/>
            <person name="Yoshida Y."/>
            <person name="Ohtoshi R."/>
            <person name="Malay A.D."/>
            <person name="Moran D.A.P."/>
            <person name="Tomita M."/>
            <person name="Numata K."/>
            <person name="Arakawa K."/>
        </authorList>
    </citation>
    <scope>NUCLEOTIDE SEQUENCE</scope>
</reference>
<proteinExistence type="predicted"/>
<dbReference type="Gene3D" id="3.30.2310.20">
    <property type="entry name" value="RelE-like"/>
    <property type="match status" value="1"/>
</dbReference>
<accession>A0A8X6XB22</accession>
<protein>
    <recommendedName>
        <fullName evidence="3">Type II toxin-antitoxin system RelE/ParE family toxin</fullName>
    </recommendedName>
</protein>
<dbReference type="SUPFAM" id="SSF143011">
    <property type="entry name" value="RelE-like"/>
    <property type="match status" value="1"/>
</dbReference>
<evidence type="ECO:0000313" key="1">
    <source>
        <dbReference type="EMBL" id="GFY50270.1"/>
    </source>
</evidence>
<sequence length="86" mass="9893">MFTIVYAKSAKDTFSNLTGNEKDHLELTKEKLVEDPYRHSKLLKGKDFKGIRSARFGRHRILFRVDAEMSQVTIVGGNDRGHVYSH</sequence>
<dbReference type="Proteomes" id="UP000886998">
    <property type="component" value="Unassembled WGS sequence"/>
</dbReference>
<evidence type="ECO:0008006" key="3">
    <source>
        <dbReference type="Google" id="ProtNLM"/>
    </source>
</evidence>
<dbReference type="AlphaFoldDB" id="A0A8X6XB22"/>
<name>A0A8X6XB22_9ARAC</name>
<evidence type="ECO:0000313" key="2">
    <source>
        <dbReference type="Proteomes" id="UP000886998"/>
    </source>
</evidence>
<gene>
    <name evidence="1" type="ORF">TNIN_112401</name>
</gene>
<comment type="caution">
    <text evidence="1">The sequence shown here is derived from an EMBL/GenBank/DDBJ whole genome shotgun (WGS) entry which is preliminary data.</text>
</comment>